<feature type="region of interest" description="Disordered" evidence="1">
    <location>
        <begin position="1"/>
        <end position="56"/>
    </location>
</feature>
<evidence type="ECO:0000313" key="2">
    <source>
        <dbReference type="EMBL" id="KRM55288.1"/>
    </source>
</evidence>
<dbReference type="RefSeq" id="WP_156300890.1">
    <property type="nucleotide sequence ID" value="NZ_AYYO01000024.1"/>
</dbReference>
<sequence length="56" mass="6142">MNDLNNQLTAAKKEAADNKANADAKDKQLQQAQDEVSSTRSKADSIVSKHQNNDNQ</sequence>
<organism evidence="2 3">
    <name type="scientific">Lacticaseibacillus sharpeae JCM 1186 = DSM 20505</name>
    <dbReference type="NCBI Taxonomy" id="1291052"/>
    <lineage>
        <taxon>Bacteria</taxon>
        <taxon>Bacillati</taxon>
        <taxon>Bacillota</taxon>
        <taxon>Bacilli</taxon>
        <taxon>Lactobacillales</taxon>
        <taxon>Lactobacillaceae</taxon>
        <taxon>Lacticaseibacillus</taxon>
    </lineage>
</organism>
<dbReference type="Proteomes" id="UP000051679">
    <property type="component" value="Unassembled WGS sequence"/>
</dbReference>
<dbReference type="AlphaFoldDB" id="A0A0R1ZK11"/>
<evidence type="ECO:0000256" key="1">
    <source>
        <dbReference type="SAM" id="MobiDB-lite"/>
    </source>
</evidence>
<accession>A0A0R1ZK11</accession>
<evidence type="ECO:0000313" key="3">
    <source>
        <dbReference type="Proteomes" id="UP000051679"/>
    </source>
</evidence>
<comment type="caution">
    <text evidence="2">The sequence shown here is derived from an EMBL/GenBank/DDBJ whole genome shotgun (WGS) entry which is preliminary data.</text>
</comment>
<name>A0A0R1ZK11_9LACO</name>
<gene>
    <name evidence="2" type="ORF">FC18_GL001450</name>
</gene>
<protein>
    <submittedName>
        <fullName evidence="2">Uncharacterized protein</fullName>
    </submittedName>
</protein>
<proteinExistence type="predicted"/>
<reference evidence="2 3" key="1">
    <citation type="journal article" date="2015" name="Genome Announc.">
        <title>Expanding the biotechnology potential of lactobacilli through comparative genomics of 213 strains and associated genera.</title>
        <authorList>
            <person name="Sun Z."/>
            <person name="Harris H.M."/>
            <person name="McCann A."/>
            <person name="Guo C."/>
            <person name="Argimon S."/>
            <person name="Zhang W."/>
            <person name="Yang X."/>
            <person name="Jeffery I.B."/>
            <person name="Cooney J.C."/>
            <person name="Kagawa T.F."/>
            <person name="Liu W."/>
            <person name="Song Y."/>
            <person name="Salvetti E."/>
            <person name="Wrobel A."/>
            <person name="Rasinkangas P."/>
            <person name="Parkhill J."/>
            <person name="Rea M.C."/>
            <person name="O'Sullivan O."/>
            <person name="Ritari J."/>
            <person name="Douillard F.P."/>
            <person name="Paul Ross R."/>
            <person name="Yang R."/>
            <person name="Briner A.E."/>
            <person name="Felis G.E."/>
            <person name="de Vos W.M."/>
            <person name="Barrangou R."/>
            <person name="Klaenhammer T.R."/>
            <person name="Caufield P.W."/>
            <person name="Cui Y."/>
            <person name="Zhang H."/>
            <person name="O'Toole P.W."/>
        </authorList>
    </citation>
    <scope>NUCLEOTIDE SEQUENCE [LARGE SCALE GENOMIC DNA]</scope>
    <source>
        <strain evidence="2 3">DSM 20505</strain>
    </source>
</reference>
<keyword evidence="3" id="KW-1185">Reference proteome</keyword>
<dbReference type="EMBL" id="AYYO01000024">
    <property type="protein sequence ID" value="KRM55288.1"/>
    <property type="molecule type" value="Genomic_DNA"/>
</dbReference>
<feature type="compositionally biased region" description="Basic and acidic residues" evidence="1">
    <location>
        <begin position="11"/>
        <end position="28"/>
    </location>
</feature>
<dbReference type="PATRIC" id="fig|1291052.5.peg.1472"/>